<feature type="domain" description="Fumarylacetoacetase-like C-terminal" evidence="1">
    <location>
        <begin position="1"/>
        <end position="36"/>
    </location>
</feature>
<evidence type="ECO:0000313" key="3">
    <source>
        <dbReference type="Proteomes" id="UP000256541"/>
    </source>
</evidence>
<dbReference type="GO" id="GO:0003824">
    <property type="term" value="F:catalytic activity"/>
    <property type="evidence" value="ECO:0007669"/>
    <property type="project" value="InterPro"/>
</dbReference>
<evidence type="ECO:0000259" key="1">
    <source>
        <dbReference type="Pfam" id="PF01557"/>
    </source>
</evidence>
<dbReference type="InterPro" id="IPR011234">
    <property type="entry name" value="Fumarylacetoacetase-like_C"/>
</dbReference>
<organism evidence="2 3">
    <name type="scientific">Subtercola boreus</name>
    <dbReference type="NCBI Taxonomy" id="120213"/>
    <lineage>
        <taxon>Bacteria</taxon>
        <taxon>Bacillati</taxon>
        <taxon>Actinomycetota</taxon>
        <taxon>Actinomycetes</taxon>
        <taxon>Micrococcales</taxon>
        <taxon>Microbacteriaceae</taxon>
        <taxon>Subtercola</taxon>
    </lineage>
</organism>
<sequence length="54" mass="5655">MIFTVPALDARLSSVVELLPGDVIFTGTPEGVSHGRTHACTCGLEIPSSSKSRL</sequence>
<dbReference type="AlphaFoldDB" id="A0A3E0VQ22"/>
<dbReference type="EMBL" id="NBXB01000045">
    <property type="protein sequence ID" value="RFA12104.1"/>
    <property type="molecule type" value="Genomic_DNA"/>
</dbReference>
<gene>
    <name evidence="2" type="ORF">B7R22_16860</name>
</gene>
<protein>
    <recommendedName>
        <fullName evidence="1">Fumarylacetoacetase-like C-terminal domain-containing protein</fullName>
    </recommendedName>
</protein>
<dbReference type="SUPFAM" id="SSF56529">
    <property type="entry name" value="FAH"/>
    <property type="match status" value="1"/>
</dbReference>
<accession>A0A3E0VQ22</accession>
<dbReference type="Gene3D" id="3.90.850.10">
    <property type="entry name" value="Fumarylacetoacetase-like, C-terminal domain"/>
    <property type="match status" value="1"/>
</dbReference>
<dbReference type="InterPro" id="IPR036663">
    <property type="entry name" value="Fumarylacetoacetase_C_sf"/>
</dbReference>
<dbReference type="Pfam" id="PF01557">
    <property type="entry name" value="FAA_hydrolase"/>
    <property type="match status" value="1"/>
</dbReference>
<reference evidence="2 3" key="1">
    <citation type="submission" date="2017-04" db="EMBL/GenBank/DDBJ databases">
        <title>Comparative genome analysis of Subtercola boreus.</title>
        <authorList>
            <person name="Cho Y.-J."/>
            <person name="Cho A."/>
            <person name="Kim O.-S."/>
            <person name="Lee J.-I."/>
        </authorList>
    </citation>
    <scope>NUCLEOTIDE SEQUENCE [LARGE SCALE GENOMIC DNA]</scope>
    <source>
        <strain evidence="2 3">P27479</strain>
    </source>
</reference>
<evidence type="ECO:0000313" key="2">
    <source>
        <dbReference type="EMBL" id="RFA12104.1"/>
    </source>
</evidence>
<dbReference type="Proteomes" id="UP000256541">
    <property type="component" value="Unassembled WGS sequence"/>
</dbReference>
<comment type="caution">
    <text evidence="2">The sequence shown here is derived from an EMBL/GenBank/DDBJ whole genome shotgun (WGS) entry which is preliminary data.</text>
</comment>
<name>A0A3E0VQ22_9MICO</name>
<proteinExistence type="predicted"/>